<dbReference type="SUPFAM" id="SSF55271">
    <property type="entry name" value="DNA repair protein MutS, domain I"/>
    <property type="match status" value="1"/>
</dbReference>
<dbReference type="SMART" id="SM00533">
    <property type="entry name" value="MUTSd"/>
    <property type="match status" value="1"/>
</dbReference>
<dbReference type="InterPro" id="IPR027417">
    <property type="entry name" value="P-loop_NTPase"/>
</dbReference>
<protein>
    <submittedName>
        <fullName evidence="10">BA75_02260T0</fullName>
    </submittedName>
</protein>
<keyword evidence="3" id="KW-0227">DNA damage</keyword>
<dbReference type="SUPFAM" id="SSF53150">
    <property type="entry name" value="DNA repair protein MutS, domain II"/>
    <property type="match status" value="1"/>
</dbReference>
<feature type="domain" description="DNA mismatch repair proteins mutS family" evidence="9">
    <location>
        <begin position="832"/>
        <end position="848"/>
    </location>
</feature>
<dbReference type="SUPFAM" id="SSF52540">
    <property type="entry name" value="P-loop containing nucleoside triphosphate hydrolases"/>
    <property type="match status" value="1"/>
</dbReference>
<dbReference type="InterPro" id="IPR017261">
    <property type="entry name" value="DNA_mismatch_repair_MutS/MSH"/>
</dbReference>
<dbReference type="InterPro" id="IPR045076">
    <property type="entry name" value="MutS"/>
</dbReference>
<dbReference type="InterPro" id="IPR007695">
    <property type="entry name" value="DNA_mismatch_repair_MutS-lik_N"/>
</dbReference>
<dbReference type="InterPro" id="IPR016151">
    <property type="entry name" value="DNA_mismatch_repair_MutS_N"/>
</dbReference>
<comment type="subunit">
    <text evidence="8">Heterodimer consisting of MSH2-MSH3 (MutS beta). Forms a ternary complex with MutL alpha (MLH1-PMS1).</text>
</comment>
<dbReference type="InterPro" id="IPR007860">
    <property type="entry name" value="DNA_mmatch_repair_MutS_con_dom"/>
</dbReference>
<dbReference type="InterPro" id="IPR036187">
    <property type="entry name" value="DNA_mismatch_repair_MutS_sf"/>
</dbReference>
<dbReference type="PANTHER" id="PTHR11361:SF34">
    <property type="entry name" value="DNA MISMATCH REPAIR PROTEIN MSH1, MITOCHONDRIAL"/>
    <property type="match status" value="1"/>
</dbReference>
<dbReference type="GO" id="GO:0005524">
    <property type="term" value="F:ATP binding"/>
    <property type="evidence" value="ECO:0007669"/>
    <property type="project" value="UniProtKB-KW"/>
</dbReference>
<dbReference type="PIRSF" id="PIRSF037677">
    <property type="entry name" value="DNA_mis_repair_Msh6"/>
    <property type="match status" value="1"/>
</dbReference>
<evidence type="ECO:0000259" key="9">
    <source>
        <dbReference type="PROSITE" id="PS00486"/>
    </source>
</evidence>
<dbReference type="GO" id="GO:0043504">
    <property type="term" value="P:mitochondrial DNA repair"/>
    <property type="evidence" value="ECO:0007669"/>
    <property type="project" value="TreeGrafter"/>
</dbReference>
<proteinExistence type="inferred from homology"/>
<dbReference type="Gene3D" id="1.10.1420.10">
    <property type="match status" value="2"/>
</dbReference>
<dbReference type="GO" id="GO:0005739">
    <property type="term" value="C:mitochondrion"/>
    <property type="evidence" value="ECO:0007669"/>
    <property type="project" value="TreeGrafter"/>
</dbReference>
<keyword evidence="5" id="KW-0238">DNA-binding</keyword>
<reference evidence="10 11" key="1">
    <citation type="submission" date="2016-02" db="EMBL/GenBank/DDBJ databases">
        <title>Comparative genomic and transcriptomic foundation for Pichia pastoris.</title>
        <authorList>
            <person name="Love K.R."/>
            <person name="Shah K.A."/>
            <person name="Whittaker C.A."/>
            <person name="Wu J."/>
            <person name="Bartlett M.C."/>
            <person name="Ma D."/>
            <person name="Leeson R.L."/>
            <person name="Priest M."/>
            <person name="Young S.K."/>
            <person name="Love J.C."/>
        </authorList>
    </citation>
    <scope>NUCLEOTIDE SEQUENCE [LARGE SCALE GENOMIC DNA]</scope>
    <source>
        <strain evidence="10 11">ATCC 28485</strain>
    </source>
</reference>
<dbReference type="SUPFAM" id="SSF48334">
    <property type="entry name" value="DNA repair protein MutS, domain III"/>
    <property type="match status" value="1"/>
</dbReference>
<dbReference type="AlphaFoldDB" id="A0A1B2JAY2"/>
<dbReference type="EMBL" id="CP014585">
    <property type="protein sequence ID" value="ANZ75186.1"/>
    <property type="molecule type" value="Genomic_DNA"/>
</dbReference>
<dbReference type="GO" id="GO:0030983">
    <property type="term" value="F:mismatched DNA binding"/>
    <property type="evidence" value="ECO:0007669"/>
    <property type="project" value="InterPro"/>
</dbReference>
<dbReference type="Pfam" id="PF01624">
    <property type="entry name" value="MutS_I"/>
    <property type="match status" value="1"/>
</dbReference>
<gene>
    <name evidence="10" type="ORF">ATY40_BA7502260</name>
</gene>
<dbReference type="InterPro" id="IPR000432">
    <property type="entry name" value="DNA_mismatch_repair_MutS_C"/>
</dbReference>
<organism evidence="10 11">
    <name type="scientific">Komagataella pastoris</name>
    <name type="common">Yeast</name>
    <name type="synonym">Pichia pastoris</name>
    <dbReference type="NCBI Taxonomy" id="4922"/>
    <lineage>
        <taxon>Eukaryota</taxon>
        <taxon>Fungi</taxon>
        <taxon>Dikarya</taxon>
        <taxon>Ascomycota</taxon>
        <taxon>Saccharomycotina</taxon>
        <taxon>Pichiomycetes</taxon>
        <taxon>Pichiales</taxon>
        <taxon>Pichiaceae</taxon>
        <taxon>Komagataella</taxon>
    </lineage>
</organism>
<dbReference type="Gene3D" id="3.30.420.110">
    <property type="entry name" value="MutS, connector domain"/>
    <property type="match status" value="1"/>
</dbReference>
<dbReference type="NCBIfam" id="NF003810">
    <property type="entry name" value="PRK05399.1"/>
    <property type="match status" value="1"/>
</dbReference>
<dbReference type="Gene3D" id="3.40.1170.10">
    <property type="entry name" value="DNA repair protein MutS, domain I"/>
    <property type="match status" value="1"/>
</dbReference>
<dbReference type="GO" id="GO:0140664">
    <property type="term" value="F:ATP-dependent DNA damage sensor activity"/>
    <property type="evidence" value="ECO:0007669"/>
    <property type="project" value="InterPro"/>
</dbReference>
<evidence type="ECO:0000256" key="7">
    <source>
        <dbReference type="ARBA" id="ARBA00025373"/>
    </source>
</evidence>
<comment type="similarity">
    <text evidence="1">Belongs to the DNA mismatch repair MutS family.</text>
</comment>
<evidence type="ECO:0000256" key="8">
    <source>
        <dbReference type="ARBA" id="ARBA00025902"/>
    </source>
</evidence>
<dbReference type="InterPro" id="IPR007696">
    <property type="entry name" value="DNA_mismatch_repair_MutS_core"/>
</dbReference>
<dbReference type="Gene3D" id="3.40.50.300">
    <property type="entry name" value="P-loop containing nucleotide triphosphate hydrolases"/>
    <property type="match status" value="1"/>
</dbReference>
<comment type="function">
    <text evidence="7">Component of the post-replicative DNA mismatch repair system (MMR). Heterodimerizes with MSH2 to form MutS beta, which binds to DNA mismatches thereby initiating DNA repair. MSH3 provides substrate-binding and substrate specificity to the complex. When bound, the MutS beta heterodimer bends the DNA helix and shields approximately 20 base pairs. Acts mainly to repair insertion-deletion loops (IDLs) from 2 to 13 nucleotides in size, but can also repair base-base and single insertion-deletion mismatches that occur during replication. After mismatch binding, forms a ternary complex with the MutL alpha heterodimer, which is thought to be responsible for directing the downstream MMR events, including strand discrimination, excision, and resynthesis. ATP binding and hydrolysis play a pivotal role in mismatch repair functions.</text>
</comment>
<dbReference type="SMART" id="SM00534">
    <property type="entry name" value="MUTSac"/>
    <property type="match status" value="1"/>
</dbReference>
<keyword evidence="11" id="KW-1185">Reference proteome</keyword>
<dbReference type="PANTHER" id="PTHR11361">
    <property type="entry name" value="DNA MISMATCH REPAIR PROTEIN MUTS FAMILY MEMBER"/>
    <property type="match status" value="1"/>
</dbReference>
<dbReference type="OrthoDB" id="2534523at2759"/>
<keyword evidence="6" id="KW-0234">DNA repair</keyword>
<dbReference type="PROSITE" id="PS00486">
    <property type="entry name" value="DNA_MISMATCH_REPAIR_2"/>
    <property type="match status" value="1"/>
</dbReference>
<accession>A0A1B2JAY2</accession>
<name>A0A1B2JAY2_PICPA</name>
<sequence length="957" mass="109563">MITRQFRSRLLRGTKFESLVWFGTCSLRFNVEKSVLTTIKLDDISIIKAVKKRAYKKRISDSKKCSQIDLSDAVSVDDQNSSAPVENSLGTERNHEVKLTPLYSQVKTTIDQFESNSKKHIVLTQVGSFYELYFQHAIKYAPELNLTLSSKKIRDMEIPFAGFPDHAVDKYLKMIFDLGHTAVICDQTNGLYENKIQRPVNRLITPGTVIDDSLRDYHNNNYLLTIIFPKDPLKKLDGVNVGLAWADVGLGTFHVLETTLSQLMTHVSRISPSEILINEEVDLETLTSGKWYPELVEFKRYFITRQKLPSVRKKINYFFRRFVDPEHNIKAAYDNFKQKEQSAMISLLHYLDECIPNYKTNFSSPTRSVSNILMQIDPKTMLDLELIQTRQGGFRTGSLVSIIDLTLTHAGSRRLKSWLSAPSAERSTIQERLSLVELFKSNRLLSEELRLMMKDTADMRRLMRRINNGKVDPMELVLVARTILQLQNMESLIHEQSSHIQKLLLPLYQTLSDDGLLEKLAKELLIVIDVESLGKRPENRFDTTVLRKYWSITKTVSPKLLSLRKRYSKLVNKCTQVLKTYENELKANNINYKGLHLLKDVRSGEFLLEVKSTNANSLACIVAIFKDRLRDKTRSSCRLVDPEWTELGKMLVETEYLILKEEEKILESFRIRLLTLTNDIRKASYIIEKQDVLISFSILARNMNLTKPQIDESRELDVVDGRHIVVEEGLKQNLGEIQDFTTNDCQLGEEKPTWIITGPNMGGKSTFLRQNALIVILAQIGSFVPASSARIGIVDKVFTRIGSSDNIYRNQSTFMVEMTEAAAILKESTPRSLAIVDELGRGTSMKEGIAIAYSCLYFLSKRIKCRTLFATHYGTELQALLLKDPAFMESIEFQTTRIIELEKDNSIPITDRIIFDHRLKPGISAHSFGLEIAELAGFPRESIDIGRMVMDTYERNR</sequence>
<evidence type="ECO:0000256" key="3">
    <source>
        <dbReference type="ARBA" id="ARBA00022763"/>
    </source>
</evidence>
<dbReference type="GO" id="GO:0005634">
    <property type="term" value="C:nucleus"/>
    <property type="evidence" value="ECO:0007669"/>
    <property type="project" value="TreeGrafter"/>
</dbReference>
<evidence type="ECO:0000256" key="5">
    <source>
        <dbReference type="ARBA" id="ARBA00023125"/>
    </source>
</evidence>
<dbReference type="Pfam" id="PF05188">
    <property type="entry name" value="MutS_II"/>
    <property type="match status" value="1"/>
</dbReference>
<dbReference type="InterPro" id="IPR036678">
    <property type="entry name" value="MutS_con_dom_sf"/>
</dbReference>
<evidence type="ECO:0000256" key="2">
    <source>
        <dbReference type="ARBA" id="ARBA00022741"/>
    </source>
</evidence>
<evidence type="ECO:0000256" key="6">
    <source>
        <dbReference type="ARBA" id="ARBA00023204"/>
    </source>
</evidence>
<dbReference type="Pfam" id="PF05192">
    <property type="entry name" value="MutS_III"/>
    <property type="match status" value="1"/>
</dbReference>
<evidence type="ECO:0000256" key="1">
    <source>
        <dbReference type="ARBA" id="ARBA00006271"/>
    </source>
</evidence>
<keyword evidence="2" id="KW-0547">Nucleotide-binding</keyword>
<dbReference type="GO" id="GO:0006298">
    <property type="term" value="P:mismatch repair"/>
    <property type="evidence" value="ECO:0007669"/>
    <property type="project" value="InterPro"/>
</dbReference>
<evidence type="ECO:0000256" key="4">
    <source>
        <dbReference type="ARBA" id="ARBA00022840"/>
    </source>
</evidence>
<dbReference type="Pfam" id="PF00488">
    <property type="entry name" value="MutS_V"/>
    <property type="match status" value="1"/>
</dbReference>
<keyword evidence="4" id="KW-0067">ATP-binding</keyword>
<evidence type="ECO:0000313" key="10">
    <source>
        <dbReference type="EMBL" id="ANZ75186.1"/>
    </source>
</evidence>
<evidence type="ECO:0000313" key="11">
    <source>
        <dbReference type="Proteomes" id="UP000094565"/>
    </source>
</evidence>
<dbReference type="Proteomes" id="UP000094565">
    <property type="component" value="Chromosome 2"/>
</dbReference>